<evidence type="ECO:0000313" key="3">
    <source>
        <dbReference type="Proteomes" id="UP000731465"/>
    </source>
</evidence>
<dbReference type="Gene3D" id="3.90.550.10">
    <property type="entry name" value="Spore Coat Polysaccharide Biosynthesis Protein SpsA, Chain A"/>
    <property type="match status" value="1"/>
</dbReference>
<gene>
    <name evidence="2" type="ORF">J5V48_00535</name>
</gene>
<comment type="caution">
    <text evidence="2">The sequence shown here is derived from an EMBL/GenBank/DDBJ whole genome shotgun (WGS) entry which is preliminary data.</text>
</comment>
<protein>
    <submittedName>
        <fullName evidence="2">Glycosyltransferase family 2 protein</fullName>
    </submittedName>
</protein>
<proteinExistence type="predicted"/>
<sequence length="243" mass="27374">MISTVAVIPCYRHDKTLFNVIKEVQKNVTDVIVIDDGNEKSVADNINAIAKQFSNVTVLTNKINIGKGGSLAKAIHFAKEKGYSHAIQIDADGQHNADDIIKLLKLCKENPDCVISGAPIYSSDAPRSRVIGRKITNFFVHIETLSFMIKDAMIGFRAYPVNITDKIITKHNIKSRMTFDIEILVRLAWAGVKTIFFDTKIEYPKNGISNFKAIDQLRISWMHTKLCTYSFLTLPVRIFKNAR</sequence>
<dbReference type="CDD" id="cd04179">
    <property type="entry name" value="DPM_DPG-synthase_like"/>
    <property type="match status" value="1"/>
</dbReference>
<feature type="domain" description="Glycosyltransferase 2-like" evidence="1">
    <location>
        <begin position="7"/>
        <end position="141"/>
    </location>
</feature>
<dbReference type="EMBL" id="JAGFNY010000001">
    <property type="protein sequence ID" value="MBW7569383.1"/>
    <property type="molecule type" value="Genomic_DNA"/>
</dbReference>
<accession>A0ABS7DDL1</accession>
<dbReference type="PANTHER" id="PTHR10859">
    <property type="entry name" value="GLYCOSYL TRANSFERASE"/>
    <property type="match status" value="1"/>
</dbReference>
<dbReference type="SUPFAM" id="SSF53448">
    <property type="entry name" value="Nucleotide-diphospho-sugar transferases"/>
    <property type="match status" value="1"/>
</dbReference>
<dbReference type="Pfam" id="PF00535">
    <property type="entry name" value="Glycos_transf_2"/>
    <property type="match status" value="1"/>
</dbReference>
<dbReference type="Proteomes" id="UP000731465">
    <property type="component" value="Unassembled WGS sequence"/>
</dbReference>
<evidence type="ECO:0000259" key="1">
    <source>
        <dbReference type="Pfam" id="PF00535"/>
    </source>
</evidence>
<reference evidence="2 3" key="1">
    <citation type="submission" date="2021-03" db="EMBL/GenBank/DDBJ databases">
        <title>Succinivibrio sp. nov. isolated from feces of cow.</title>
        <authorList>
            <person name="Choi J.-Y."/>
        </authorList>
    </citation>
    <scope>NUCLEOTIDE SEQUENCE [LARGE SCALE GENOMIC DNA]</scope>
    <source>
        <strain evidence="2 3">AGMB01872</strain>
    </source>
</reference>
<keyword evidence="3" id="KW-1185">Reference proteome</keyword>
<dbReference type="PANTHER" id="PTHR10859:SF91">
    <property type="entry name" value="DOLICHYL-PHOSPHATE BETA-GLUCOSYLTRANSFERASE"/>
    <property type="match status" value="1"/>
</dbReference>
<dbReference type="RefSeq" id="WP_219935851.1">
    <property type="nucleotide sequence ID" value="NZ_JAGFNY010000001.1"/>
</dbReference>
<organism evidence="2 3">
    <name type="scientific">Succinivibrio faecicola</name>
    <dbReference type="NCBI Taxonomy" id="2820300"/>
    <lineage>
        <taxon>Bacteria</taxon>
        <taxon>Pseudomonadati</taxon>
        <taxon>Pseudomonadota</taxon>
        <taxon>Gammaproteobacteria</taxon>
        <taxon>Aeromonadales</taxon>
        <taxon>Succinivibrionaceae</taxon>
        <taxon>Succinivibrio</taxon>
    </lineage>
</organism>
<evidence type="ECO:0000313" key="2">
    <source>
        <dbReference type="EMBL" id="MBW7569383.1"/>
    </source>
</evidence>
<dbReference type="InterPro" id="IPR029044">
    <property type="entry name" value="Nucleotide-diphossugar_trans"/>
</dbReference>
<dbReference type="InterPro" id="IPR001173">
    <property type="entry name" value="Glyco_trans_2-like"/>
</dbReference>
<name>A0ABS7DDL1_9GAMM</name>